<dbReference type="PANTHER" id="PTHR33602">
    <property type="entry name" value="REGULATORY PROTEIN RECX FAMILY PROTEIN"/>
    <property type="match status" value="1"/>
</dbReference>
<feature type="domain" description="RecX third three-helical" evidence="8">
    <location>
        <begin position="169"/>
        <end position="216"/>
    </location>
</feature>
<proteinExistence type="inferred from homology"/>
<evidence type="ECO:0000256" key="6">
    <source>
        <dbReference type="SAM" id="MobiDB-lite"/>
    </source>
</evidence>
<dbReference type="HAMAP" id="MF_01114">
    <property type="entry name" value="RecX"/>
    <property type="match status" value="1"/>
</dbReference>
<evidence type="ECO:0000259" key="8">
    <source>
        <dbReference type="Pfam" id="PF21981"/>
    </source>
</evidence>
<evidence type="ECO:0000256" key="3">
    <source>
        <dbReference type="ARBA" id="ARBA00018111"/>
    </source>
</evidence>
<dbReference type="Gene3D" id="1.10.10.10">
    <property type="entry name" value="Winged helix-like DNA-binding domain superfamily/Winged helix DNA-binding domain"/>
    <property type="match status" value="3"/>
</dbReference>
<keyword evidence="4 5" id="KW-0963">Cytoplasm</keyword>
<evidence type="ECO:0000256" key="5">
    <source>
        <dbReference type="HAMAP-Rule" id="MF_01114"/>
    </source>
</evidence>
<dbReference type="OrthoDB" id="5244465at2"/>
<name>F5XDV7_MICPN</name>
<dbReference type="InterPro" id="IPR003783">
    <property type="entry name" value="Regulatory_RecX"/>
</dbReference>
<comment type="function">
    <text evidence="5">Modulates RecA activity.</text>
</comment>
<dbReference type="Pfam" id="PF21981">
    <property type="entry name" value="RecX_HTH3"/>
    <property type="match status" value="1"/>
</dbReference>
<organism evidence="10 11">
    <name type="scientific">Microlunatus phosphovorus (strain ATCC 700054 / DSM 10555 / JCM 9379 / NBRC 101784 / NCIMB 13414 / VKM Ac-1990 / NM-1)</name>
    <dbReference type="NCBI Taxonomy" id="1032480"/>
    <lineage>
        <taxon>Bacteria</taxon>
        <taxon>Bacillati</taxon>
        <taxon>Actinomycetota</taxon>
        <taxon>Actinomycetes</taxon>
        <taxon>Propionibacteriales</taxon>
        <taxon>Propionibacteriaceae</taxon>
        <taxon>Microlunatus</taxon>
    </lineage>
</organism>
<evidence type="ECO:0000313" key="10">
    <source>
        <dbReference type="EMBL" id="BAK35130.1"/>
    </source>
</evidence>
<dbReference type="InterPro" id="IPR053926">
    <property type="entry name" value="RecX_HTH_1st"/>
</dbReference>
<dbReference type="GO" id="GO:0006282">
    <property type="term" value="P:regulation of DNA repair"/>
    <property type="evidence" value="ECO:0007669"/>
    <property type="project" value="UniProtKB-UniRule"/>
</dbReference>
<comment type="subcellular location">
    <subcellularLocation>
        <location evidence="1 5">Cytoplasm</location>
    </subcellularLocation>
</comment>
<gene>
    <name evidence="5 10" type="primary">recX</name>
    <name evidence="10" type="ordered locus">MLP_21160</name>
</gene>
<dbReference type="RefSeq" id="WP_013863002.1">
    <property type="nucleotide sequence ID" value="NC_015635.1"/>
</dbReference>
<feature type="region of interest" description="Disordered" evidence="6">
    <location>
        <begin position="1"/>
        <end position="75"/>
    </location>
</feature>
<dbReference type="InterPro" id="IPR036388">
    <property type="entry name" value="WH-like_DNA-bd_sf"/>
</dbReference>
<protein>
    <recommendedName>
        <fullName evidence="3 5">Regulatory protein RecX</fullName>
    </recommendedName>
</protein>
<dbReference type="GO" id="GO:0005737">
    <property type="term" value="C:cytoplasm"/>
    <property type="evidence" value="ECO:0007669"/>
    <property type="project" value="UniProtKB-SubCell"/>
</dbReference>
<dbReference type="PANTHER" id="PTHR33602:SF1">
    <property type="entry name" value="REGULATORY PROTEIN RECX FAMILY PROTEIN"/>
    <property type="match status" value="1"/>
</dbReference>
<dbReference type="STRING" id="1032480.MLP_21160"/>
<keyword evidence="11" id="KW-1185">Reference proteome</keyword>
<evidence type="ECO:0000259" key="9">
    <source>
        <dbReference type="Pfam" id="PF21982"/>
    </source>
</evidence>
<evidence type="ECO:0000256" key="4">
    <source>
        <dbReference type="ARBA" id="ARBA00022490"/>
    </source>
</evidence>
<evidence type="ECO:0000259" key="7">
    <source>
        <dbReference type="Pfam" id="PF02631"/>
    </source>
</evidence>
<dbReference type="InterPro" id="IPR053925">
    <property type="entry name" value="RecX_HTH_3rd"/>
</dbReference>
<dbReference type="KEGG" id="mph:MLP_21160"/>
<evidence type="ECO:0000256" key="2">
    <source>
        <dbReference type="ARBA" id="ARBA00009695"/>
    </source>
</evidence>
<feature type="compositionally biased region" description="Polar residues" evidence="6">
    <location>
        <begin position="41"/>
        <end position="52"/>
    </location>
</feature>
<feature type="domain" description="RecX first three-helical" evidence="9">
    <location>
        <begin position="76"/>
        <end position="115"/>
    </location>
</feature>
<reference evidence="10 11" key="1">
    <citation type="submission" date="2011-05" db="EMBL/GenBank/DDBJ databases">
        <title>Whole genome sequence of Microlunatus phosphovorus NM-1.</title>
        <authorList>
            <person name="Hosoyama A."/>
            <person name="Sasaki K."/>
            <person name="Harada T."/>
            <person name="Igarashi R."/>
            <person name="Kawakoshi A."/>
            <person name="Sasagawa M."/>
            <person name="Fukada J."/>
            <person name="Nakamura S."/>
            <person name="Katano Y."/>
            <person name="Hanada S."/>
            <person name="Kamagata Y."/>
            <person name="Nakamura N."/>
            <person name="Yamazaki S."/>
            <person name="Fujita N."/>
        </authorList>
    </citation>
    <scope>NUCLEOTIDE SEQUENCE [LARGE SCALE GENOMIC DNA]</scope>
    <source>
        <strain evidence="11">ATCC 700054 / DSM 10555 / JCM 9379 / NBRC 101784 / NCIMB 13414 / VKM Ac-1990 / NM-1</strain>
    </source>
</reference>
<dbReference type="Proteomes" id="UP000007947">
    <property type="component" value="Chromosome"/>
</dbReference>
<dbReference type="HOGENOM" id="CLU_066607_0_0_11"/>
<feature type="domain" description="RecX second three-helical" evidence="7">
    <location>
        <begin position="122"/>
        <end position="163"/>
    </location>
</feature>
<dbReference type="InterPro" id="IPR053924">
    <property type="entry name" value="RecX_HTH_2nd"/>
</dbReference>
<dbReference type="eggNOG" id="COG2137">
    <property type="taxonomic scope" value="Bacteria"/>
</dbReference>
<dbReference type="EMBL" id="AP012204">
    <property type="protein sequence ID" value="BAK35130.1"/>
    <property type="molecule type" value="Genomic_DNA"/>
</dbReference>
<evidence type="ECO:0000313" key="11">
    <source>
        <dbReference type="Proteomes" id="UP000007947"/>
    </source>
</evidence>
<dbReference type="AlphaFoldDB" id="F5XDV7"/>
<evidence type="ECO:0000256" key="1">
    <source>
        <dbReference type="ARBA" id="ARBA00004496"/>
    </source>
</evidence>
<accession>F5XDV7</accession>
<dbReference type="Pfam" id="PF02631">
    <property type="entry name" value="RecX_HTH2"/>
    <property type="match status" value="1"/>
</dbReference>
<dbReference type="Pfam" id="PF21982">
    <property type="entry name" value="RecX_HTH1"/>
    <property type="match status" value="1"/>
</dbReference>
<sequence>MSAADPVDQARAWLAAQTGQPGVAPADSARPVRSTRRVSVGPNQPGSAQSGPSGPARPIRPGPADPGEDADPESVARTIALRKLAAQARTRQELDQALRKKNVPEEAVAAVLDRLEEVGLVDDRAFAQDWVSSRQQRRHLSRSALRRELQAKGIDREHLDEALAAVDSDDELDAARALASKKAATMRSLEPMVRDRRLAGALARRGFGSGIISTVLDELRQDER</sequence>
<comment type="similarity">
    <text evidence="2 5">Belongs to the RecX family.</text>
</comment>